<dbReference type="FunFam" id="3.40.50.300:FF:002307">
    <property type="entry name" value="Guanine nucleotide-binding protein G(k) subunit alpha"/>
    <property type="match status" value="1"/>
</dbReference>
<dbReference type="GO" id="GO:0005834">
    <property type="term" value="C:heterotrimeric G-protein complex"/>
    <property type="evidence" value="ECO:0000318"/>
    <property type="project" value="GO_Central"/>
</dbReference>
<dbReference type="CTD" id="6757232"/>
<dbReference type="CDD" id="cd00066">
    <property type="entry name" value="G-alpha"/>
    <property type="match status" value="1"/>
</dbReference>
<evidence type="ECO:0000256" key="2">
    <source>
        <dbReference type="ARBA" id="ARBA00022707"/>
    </source>
</evidence>
<keyword evidence="18" id="KW-1185">Reference proteome</keyword>
<evidence type="ECO:0000256" key="16">
    <source>
        <dbReference type="SAM" id="MobiDB-lite"/>
    </source>
</evidence>
<keyword evidence="7 14" id="KW-0342">GTP-binding</keyword>
<feature type="binding site" evidence="14">
    <location>
        <begin position="149"/>
        <end position="150"/>
    </location>
    <ligand>
        <name>GTP</name>
        <dbReference type="ChEBI" id="CHEBI:37565"/>
    </ligand>
</feature>
<evidence type="ECO:0000256" key="12">
    <source>
        <dbReference type="ARBA" id="ARBA00059820"/>
    </source>
</evidence>
<dbReference type="Gene3D" id="1.10.400.10">
    <property type="entry name" value="GI Alpha 1, domain 2-like"/>
    <property type="match status" value="1"/>
</dbReference>
<feature type="binding site" evidence="14">
    <location>
        <position position="325"/>
    </location>
    <ligand>
        <name>GTP</name>
        <dbReference type="ChEBI" id="CHEBI:37565"/>
    </ligand>
</feature>
<dbReference type="PROSITE" id="PS51882">
    <property type="entry name" value="G_ALPHA"/>
    <property type="match status" value="1"/>
</dbReference>
<dbReference type="HOGENOM" id="CLU_014184_6_0_1"/>
<evidence type="ECO:0000256" key="9">
    <source>
        <dbReference type="ARBA" id="ARBA00023224"/>
    </source>
</evidence>
<dbReference type="GO" id="GO:0001664">
    <property type="term" value="F:G protein-coupled receptor binding"/>
    <property type="evidence" value="ECO:0000318"/>
    <property type="project" value="GO_Central"/>
</dbReference>
<dbReference type="GO" id="GO:0031683">
    <property type="term" value="F:G-protein beta/gamma-subunit complex binding"/>
    <property type="evidence" value="ECO:0000318"/>
    <property type="project" value="GO_Central"/>
</dbReference>
<dbReference type="Proteomes" id="UP000009022">
    <property type="component" value="Unassembled WGS sequence"/>
</dbReference>
<dbReference type="PRINTS" id="PR00441">
    <property type="entry name" value="GPROTEINAI"/>
</dbReference>
<dbReference type="SMART" id="SM00275">
    <property type="entry name" value="G_alpha"/>
    <property type="match status" value="1"/>
</dbReference>
<keyword evidence="4 14" id="KW-0547">Nucleotide-binding</keyword>
<protein>
    <recommendedName>
        <fullName evidence="13">Guanine nucleotide-binding protein alpha-16 subunit</fullName>
    </recommendedName>
</protein>
<dbReference type="OrthoDB" id="5817230at2759"/>
<keyword evidence="3 15" id="KW-0479">Metal-binding</keyword>
<dbReference type="SUPFAM" id="SSF47895">
    <property type="entry name" value="Transducin (alpha subunit), insertion domain"/>
    <property type="match status" value="1"/>
</dbReference>
<dbReference type="GO" id="GO:0005737">
    <property type="term" value="C:cytoplasm"/>
    <property type="evidence" value="ECO:0000318"/>
    <property type="project" value="GO_Central"/>
</dbReference>
<keyword evidence="10" id="KW-0449">Lipoprotein</keyword>
<comment type="function">
    <text evidence="12">Guanine nucleotide-binding proteins (G proteins) are involved as modulators or transducers in various transmembrane signaling systems. In the 1-cell embryo, probably together with goa-1, controls nuclear rotation and spindle elongation during mitosis. During the first embryonic cell divisons, plays a role in gpr-1/2 cortical localization and in the proper orientation of EMS blastomere mitotic spindle.</text>
</comment>
<dbReference type="GeneID" id="6757232"/>
<dbReference type="PRINTS" id="PR00318">
    <property type="entry name" value="GPROTEINA"/>
</dbReference>
<evidence type="ECO:0000256" key="6">
    <source>
        <dbReference type="ARBA" id="ARBA00022842"/>
    </source>
</evidence>
<accession>B3S749</accession>
<evidence type="ECO:0000256" key="7">
    <source>
        <dbReference type="ARBA" id="ARBA00023134"/>
    </source>
</evidence>
<dbReference type="PhylomeDB" id="B3S749"/>
<dbReference type="FunFam" id="1.10.400.10:FF:000002">
    <property type="entry name" value="guanine nucleotide-binding protein G(Q) subunit alpha"/>
    <property type="match status" value="1"/>
</dbReference>
<dbReference type="Pfam" id="PF00503">
    <property type="entry name" value="G-alpha"/>
    <property type="match status" value="1"/>
</dbReference>
<evidence type="ECO:0000256" key="15">
    <source>
        <dbReference type="PIRSR" id="PIRSR601019-2"/>
    </source>
</evidence>
<name>B3S749_TRIAD</name>
<dbReference type="InterPro" id="IPR001408">
    <property type="entry name" value="Gprotein_alpha_I"/>
</dbReference>
<evidence type="ECO:0000256" key="3">
    <source>
        <dbReference type="ARBA" id="ARBA00022723"/>
    </source>
</evidence>
<evidence type="ECO:0000256" key="8">
    <source>
        <dbReference type="ARBA" id="ARBA00023139"/>
    </source>
</evidence>
<dbReference type="PANTHER" id="PTHR10218:SF227">
    <property type="entry name" value="G PROTEIN ALPHA I SUBUNIT"/>
    <property type="match status" value="1"/>
</dbReference>
<dbReference type="Gene3D" id="3.40.50.300">
    <property type="entry name" value="P-loop containing nucleotide triphosphate hydrolases"/>
    <property type="match status" value="1"/>
</dbReference>
<feature type="binding site" evidence="14">
    <location>
        <begin position="43"/>
        <end position="48"/>
    </location>
    <ligand>
        <name>GTP</name>
        <dbReference type="ChEBI" id="CHEBI:37565"/>
    </ligand>
</feature>
<feature type="binding site" evidence="14">
    <location>
        <begin position="174"/>
        <end position="180"/>
    </location>
    <ligand>
        <name>GTP</name>
        <dbReference type="ChEBI" id="CHEBI:37565"/>
    </ligand>
</feature>
<dbReference type="EMBL" id="DS985253">
    <property type="protein sequence ID" value="EDV21511.1"/>
    <property type="molecule type" value="Genomic_DNA"/>
</dbReference>
<evidence type="ECO:0000256" key="4">
    <source>
        <dbReference type="ARBA" id="ARBA00022741"/>
    </source>
</evidence>
<keyword evidence="5" id="KW-0498">Mitosis</keyword>
<dbReference type="AlphaFoldDB" id="B3S749"/>
<sequence>MGITVSGEDKAAREKSTDIDKKIQNEKDKSLSEVKLLLLGAGESGKSTIAKQMRIIHESGYSDEDRQQYKSIIHCNAIYSLKAIIEAMKVLKIDISRSHTKIDAEDFLRLIYDSPDEVTPELKKIMKRLWNDPDVQKCFNRSREYQLMDSASYYLDDLDRLVQDSYLPSEQDILRARVKTSSIKETEFEYKGLEFKMIDVGGQRSERRKWIHCFENVTAVIFCAALSAYDLVLQEDYFTNRMKESLNLFDSVCNNQWFKKTSIILFLNKTDIFKEKIRKSPITTCFPEYNGTNSYEETTSYIQKKFISLNSNGKEKTIYSHFTCATDTENIVFVFAAVTDVILQKNIKEHGLLF</sequence>
<dbReference type="eggNOG" id="KOG0082">
    <property type="taxonomic scope" value="Eukaryota"/>
</dbReference>
<dbReference type="KEGG" id="tad:TRIADDRAFT_30457"/>
<dbReference type="GO" id="GO:0051301">
    <property type="term" value="P:cell division"/>
    <property type="evidence" value="ECO:0007669"/>
    <property type="project" value="UniProtKB-KW"/>
</dbReference>
<evidence type="ECO:0000313" key="17">
    <source>
        <dbReference type="EMBL" id="EDV21511.1"/>
    </source>
</evidence>
<keyword evidence="8" id="KW-0564">Palmitate</keyword>
<feature type="binding site" evidence="14">
    <location>
        <begin position="268"/>
        <end position="271"/>
    </location>
    <ligand>
        <name>GTP</name>
        <dbReference type="ChEBI" id="CHEBI:37565"/>
    </ligand>
</feature>
<evidence type="ECO:0000256" key="5">
    <source>
        <dbReference type="ARBA" id="ARBA00022776"/>
    </source>
</evidence>
<dbReference type="InterPro" id="IPR011025">
    <property type="entry name" value="GproteinA_insert"/>
</dbReference>
<keyword evidence="2" id="KW-0519">Myristate</keyword>
<dbReference type="SUPFAM" id="SSF52540">
    <property type="entry name" value="P-loop containing nucleoside triphosphate hydrolases"/>
    <property type="match status" value="1"/>
</dbReference>
<feature type="binding site" evidence="15">
    <location>
        <position position="180"/>
    </location>
    <ligand>
        <name>Mg(2+)</name>
        <dbReference type="ChEBI" id="CHEBI:18420"/>
    </ligand>
</feature>
<feature type="binding site" evidence="15">
    <location>
        <position position="47"/>
    </location>
    <ligand>
        <name>Mg(2+)</name>
        <dbReference type="ChEBI" id="CHEBI:18420"/>
    </ligand>
</feature>
<dbReference type="InterPro" id="IPR001019">
    <property type="entry name" value="Gprotein_alpha_su"/>
</dbReference>
<keyword evidence="1" id="KW-0132">Cell division</keyword>
<dbReference type="InterPro" id="IPR027417">
    <property type="entry name" value="P-loop_NTPase"/>
</dbReference>
<proteinExistence type="predicted"/>
<dbReference type="GO" id="GO:0046872">
    <property type="term" value="F:metal ion binding"/>
    <property type="evidence" value="ECO:0007669"/>
    <property type="project" value="UniProtKB-KW"/>
</dbReference>
<evidence type="ECO:0000256" key="13">
    <source>
        <dbReference type="ARBA" id="ARBA00069088"/>
    </source>
</evidence>
<dbReference type="STRING" id="10228.B3S749"/>
<dbReference type="GO" id="GO:0007188">
    <property type="term" value="P:adenylate cyclase-modulating G protein-coupled receptor signaling pathway"/>
    <property type="evidence" value="ECO:0000318"/>
    <property type="project" value="GO_Central"/>
</dbReference>
<reference evidence="17 18" key="1">
    <citation type="journal article" date="2008" name="Nature">
        <title>The Trichoplax genome and the nature of placozoans.</title>
        <authorList>
            <person name="Srivastava M."/>
            <person name="Begovic E."/>
            <person name="Chapman J."/>
            <person name="Putnam N.H."/>
            <person name="Hellsten U."/>
            <person name="Kawashima T."/>
            <person name="Kuo A."/>
            <person name="Mitros T."/>
            <person name="Salamov A."/>
            <person name="Carpenter M.L."/>
            <person name="Signorovitch A.Y."/>
            <person name="Moreno M.A."/>
            <person name="Kamm K."/>
            <person name="Grimwood J."/>
            <person name="Schmutz J."/>
            <person name="Shapiro H."/>
            <person name="Grigoriev I.V."/>
            <person name="Buss L.W."/>
            <person name="Schierwater B."/>
            <person name="Dellaporta S.L."/>
            <person name="Rokhsar D.S."/>
        </authorList>
    </citation>
    <scope>NUCLEOTIDE SEQUENCE [LARGE SCALE GENOMIC DNA]</scope>
    <source>
        <strain evidence="17 18">Grell-BS-1999</strain>
    </source>
</reference>
<evidence type="ECO:0000313" key="18">
    <source>
        <dbReference type="Proteomes" id="UP000009022"/>
    </source>
</evidence>
<dbReference type="GO" id="GO:0003924">
    <property type="term" value="F:GTPase activity"/>
    <property type="evidence" value="ECO:0000318"/>
    <property type="project" value="GO_Central"/>
</dbReference>
<dbReference type="GO" id="GO:0005525">
    <property type="term" value="F:GTP binding"/>
    <property type="evidence" value="ECO:0007669"/>
    <property type="project" value="UniProtKB-KW"/>
</dbReference>
<gene>
    <name evidence="17" type="ORF">TRIADDRAFT_30457</name>
</gene>
<dbReference type="PANTHER" id="PTHR10218">
    <property type="entry name" value="GTP-BINDING PROTEIN ALPHA SUBUNIT"/>
    <property type="match status" value="1"/>
</dbReference>
<evidence type="ECO:0000256" key="14">
    <source>
        <dbReference type="PIRSR" id="PIRSR601019-1"/>
    </source>
</evidence>
<feature type="binding site" evidence="14">
    <location>
        <begin position="199"/>
        <end position="203"/>
    </location>
    <ligand>
        <name>GTP</name>
        <dbReference type="ChEBI" id="CHEBI:37565"/>
    </ligand>
</feature>
<dbReference type="RefSeq" id="XP_002116111.1">
    <property type="nucleotide sequence ID" value="XM_002116075.1"/>
</dbReference>
<evidence type="ECO:0000256" key="1">
    <source>
        <dbReference type="ARBA" id="ARBA00022618"/>
    </source>
</evidence>
<dbReference type="InParanoid" id="B3S749"/>
<organism evidence="17 18">
    <name type="scientific">Trichoplax adhaerens</name>
    <name type="common">Trichoplax reptans</name>
    <dbReference type="NCBI Taxonomy" id="10228"/>
    <lineage>
        <taxon>Eukaryota</taxon>
        <taxon>Metazoa</taxon>
        <taxon>Placozoa</taxon>
        <taxon>Uniplacotomia</taxon>
        <taxon>Trichoplacea</taxon>
        <taxon>Trichoplacidae</taxon>
        <taxon>Trichoplax</taxon>
    </lineage>
</organism>
<dbReference type="FunFam" id="3.40.50.300:FF:000692">
    <property type="entry name" value="Guanine nucleotide-binding protein subunit alpha"/>
    <property type="match status" value="1"/>
</dbReference>
<evidence type="ECO:0000256" key="10">
    <source>
        <dbReference type="ARBA" id="ARBA00023288"/>
    </source>
</evidence>
<keyword evidence="11" id="KW-0131">Cell cycle</keyword>
<dbReference type="GO" id="GO:0007010">
    <property type="term" value="P:cytoskeleton organization"/>
    <property type="evidence" value="ECO:0007669"/>
    <property type="project" value="UniProtKB-ARBA"/>
</dbReference>
<keyword evidence="6 15" id="KW-0460">Magnesium</keyword>
<keyword evidence="9" id="KW-0807">Transducer</keyword>
<feature type="compositionally biased region" description="Basic and acidic residues" evidence="16">
    <location>
        <begin position="7"/>
        <end position="24"/>
    </location>
</feature>
<evidence type="ECO:0000256" key="11">
    <source>
        <dbReference type="ARBA" id="ARBA00023306"/>
    </source>
</evidence>
<feature type="region of interest" description="Disordered" evidence="16">
    <location>
        <begin position="1"/>
        <end position="24"/>
    </location>
</feature>